<dbReference type="InterPro" id="IPR036034">
    <property type="entry name" value="PDZ_sf"/>
</dbReference>
<accession>A0A327W7S1</accession>
<dbReference type="Gene3D" id="3.90.226.10">
    <property type="entry name" value="2-enoyl-CoA Hydratase, Chain A, domain 1"/>
    <property type="match status" value="1"/>
</dbReference>
<evidence type="ECO:0000259" key="2">
    <source>
        <dbReference type="Pfam" id="PF18294"/>
    </source>
</evidence>
<protein>
    <submittedName>
        <fullName evidence="3">C-terminal processing protease CtpA/Prc</fullName>
    </submittedName>
</protein>
<dbReference type="GO" id="GO:0006508">
    <property type="term" value="P:proteolysis"/>
    <property type="evidence" value="ECO:0007669"/>
    <property type="project" value="UniProtKB-KW"/>
</dbReference>
<dbReference type="RefSeq" id="WP_111591162.1">
    <property type="nucleotide sequence ID" value="NZ_QLMA01000002.1"/>
</dbReference>
<dbReference type="InterPro" id="IPR029045">
    <property type="entry name" value="ClpP/crotonase-like_dom_sf"/>
</dbReference>
<evidence type="ECO:0000259" key="1">
    <source>
        <dbReference type="Pfam" id="PF03572"/>
    </source>
</evidence>
<dbReference type="Proteomes" id="UP000249819">
    <property type="component" value="Unassembled WGS sequence"/>
</dbReference>
<name>A0A327W7S1_9BACT</name>
<dbReference type="PANTHER" id="PTHR32060:SF30">
    <property type="entry name" value="CARBOXY-TERMINAL PROCESSING PROTEASE CTPA"/>
    <property type="match status" value="1"/>
</dbReference>
<comment type="caution">
    <text evidence="3">The sequence shown here is derived from an EMBL/GenBank/DDBJ whole genome shotgun (WGS) entry which is preliminary data.</text>
</comment>
<dbReference type="InterPro" id="IPR005151">
    <property type="entry name" value="Tail-specific_protease"/>
</dbReference>
<dbReference type="OrthoDB" id="7168509at2"/>
<dbReference type="Pfam" id="PF03572">
    <property type="entry name" value="Peptidase_S41"/>
    <property type="match status" value="1"/>
</dbReference>
<dbReference type="EMBL" id="QLMA01000002">
    <property type="protein sequence ID" value="RAJ85508.1"/>
    <property type="molecule type" value="Genomic_DNA"/>
</dbReference>
<evidence type="ECO:0000313" key="3">
    <source>
        <dbReference type="EMBL" id="RAJ85508.1"/>
    </source>
</evidence>
<feature type="domain" description="Peptidase S41 N-terminal" evidence="2">
    <location>
        <begin position="45"/>
        <end position="100"/>
    </location>
</feature>
<reference evidence="3 4" key="1">
    <citation type="submission" date="2018-06" db="EMBL/GenBank/DDBJ databases">
        <title>Genomic Encyclopedia of Archaeal and Bacterial Type Strains, Phase II (KMG-II): from individual species to whole genera.</title>
        <authorList>
            <person name="Goeker M."/>
        </authorList>
    </citation>
    <scope>NUCLEOTIDE SEQUENCE [LARGE SCALE GENOMIC DNA]</scope>
    <source>
        <strain evidence="3 4">DSM 29821</strain>
    </source>
</reference>
<dbReference type="GO" id="GO:0008236">
    <property type="term" value="F:serine-type peptidase activity"/>
    <property type="evidence" value="ECO:0007669"/>
    <property type="project" value="InterPro"/>
</dbReference>
<evidence type="ECO:0000313" key="4">
    <source>
        <dbReference type="Proteomes" id="UP000249819"/>
    </source>
</evidence>
<dbReference type="Pfam" id="PF18294">
    <property type="entry name" value="Pept_S41_N"/>
    <property type="match status" value="1"/>
</dbReference>
<keyword evidence="4" id="KW-1185">Reference proteome</keyword>
<proteinExistence type="predicted"/>
<feature type="domain" description="Tail specific protease" evidence="1">
    <location>
        <begin position="218"/>
        <end position="418"/>
    </location>
</feature>
<keyword evidence="3" id="KW-0645">Protease</keyword>
<dbReference type="Gene3D" id="2.30.42.10">
    <property type="match status" value="1"/>
</dbReference>
<gene>
    <name evidence="3" type="ORF">CLV59_102212</name>
</gene>
<dbReference type="GO" id="GO:0004175">
    <property type="term" value="F:endopeptidase activity"/>
    <property type="evidence" value="ECO:0007669"/>
    <property type="project" value="TreeGrafter"/>
</dbReference>
<dbReference type="InterPro" id="IPR041613">
    <property type="entry name" value="Pept_S41_N"/>
</dbReference>
<sequence length="482" mass="52303">MQPNSMWRILTAFTLVALLFAACKKDMARNTGGNPNTGTGVVSSNDSIYDVFKDIYLWTDAVPDSATFKPDSYSSPFTMFDSLKGFKKNASGANLDKYSFLDDGTVAQVLSGHAGDLGFQVGFQTNTELRVVYVYPGSPADLAGVKRGWKVNSINGTSSFQYGNQATYTLLDNAFGAASANFVFTKADGTSQTSTITAAQYNLNPILYSNIFTLNSTKVGYVVFNSFTTLNVVQSQFDNIFASFASAGVTNVVFDLRYNGGGAVETTEYLANKMAPAAQTNKLMYSTIFNANVTAGKFGWLFSSMKALPDYPQYKWTDIFYSEATTYAKTNFGSTGSQNISKLSFIVTGNTASASELLYNVLLPSMSPRLVGRKTYGKPVGFIAVRIGINDMYCINEQSLNSAGNGSYFDGLNPDVNVQDDYTNDWGSFSDPMLRAAITDQGIPASALGRIAATESLRTAEIPGFFTKANQFKGMVTKYIKR</sequence>
<dbReference type="PANTHER" id="PTHR32060">
    <property type="entry name" value="TAIL-SPECIFIC PROTEASE"/>
    <property type="match status" value="1"/>
</dbReference>
<dbReference type="GO" id="GO:0007165">
    <property type="term" value="P:signal transduction"/>
    <property type="evidence" value="ECO:0007669"/>
    <property type="project" value="TreeGrafter"/>
</dbReference>
<dbReference type="GO" id="GO:0030288">
    <property type="term" value="C:outer membrane-bounded periplasmic space"/>
    <property type="evidence" value="ECO:0007669"/>
    <property type="project" value="TreeGrafter"/>
</dbReference>
<dbReference type="Gene3D" id="3.30.750.170">
    <property type="match status" value="1"/>
</dbReference>
<dbReference type="SUPFAM" id="SSF50156">
    <property type="entry name" value="PDZ domain-like"/>
    <property type="match status" value="1"/>
</dbReference>
<keyword evidence="3" id="KW-0378">Hydrolase</keyword>
<organism evidence="3 4">
    <name type="scientific">Chitinophaga dinghuensis</name>
    <dbReference type="NCBI Taxonomy" id="1539050"/>
    <lineage>
        <taxon>Bacteria</taxon>
        <taxon>Pseudomonadati</taxon>
        <taxon>Bacteroidota</taxon>
        <taxon>Chitinophagia</taxon>
        <taxon>Chitinophagales</taxon>
        <taxon>Chitinophagaceae</taxon>
        <taxon>Chitinophaga</taxon>
    </lineage>
</organism>
<dbReference type="SUPFAM" id="SSF52096">
    <property type="entry name" value="ClpP/crotonase"/>
    <property type="match status" value="1"/>
</dbReference>
<dbReference type="AlphaFoldDB" id="A0A327W7S1"/>